<dbReference type="SUPFAM" id="SSF46689">
    <property type="entry name" value="Homeodomain-like"/>
    <property type="match status" value="1"/>
</dbReference>
<evidence type="ECO:0000256" key="2">
    <source>
        <dbReference type="ARBA" id="ARBA00023163"/>
    </source>
</evidence>
<dbReference type="Proteomes" id="UP000271137">
    <property type="component" value="Unassembled WGS sequence"/>
</dbReference>
<comment type="caution">
    <text evidence="4">The sequence shown here is derived from an EMBL/GenBank/DDBJ whole genome shotgun (WGS) entry which is preliminary data.</text>
</comment>
<organism evidence="4 5">
    <name type="scientific">Variovorax beijingensis</name>
    <dbReference type="NCBI Taxonomy" id="2496117"/>
    <lineage>
        <taxon>Bacteria</taxon>
        <taxon>Pseudomonadati</taxon>
        <taxon>Pseudomonadota</taxon>
        <taxon>Betaproteobacteria</taxon>
        <taxon>Burkholderiales</taxon>
        <taxon>Comamonadaceae</taxon>
        <taxon>Variovorax</taxon>
    </lineage>
</organism>
<evidence type="ECO:0000313" key="5">
    <source>
        <dbReference type="Proteomes" id="UP000271137"/>
    </source>
</evidence>
<reference evidence="4 5" key="1">
    <citation type="submission" date="2018-12" db="EMBL/GenBank/DDBJ databases">
        <title>The genome sequences of strain 502.</title>
        <authorList>
            <person name="Gao J."/>
            <person name="Sun J."/>
        </authorList>
    </citation>
    <scope>NUCLEOTIDE SEQUENCE [LARGE SCALE GENOMIC DNA]</scope>
    <source>
        <strain evidence="4 5">502</strain>
    </source>
</reference>
<accession>A0ABY0A1W1</accession>
<evidence type="ECO:0000259" key="3">
    <source>
        <dbReference type="PROSITE" id="PS01124"/>
    </source>
</evidence>
<sequence>MARPTRGHPVARELSALDVAAAAGYASIAAFSRAFQRHFGQPPTLHRSGV</sequence>
<keyword evidence="2" id="KW-0804">Transcription</keyword>
<protein>
    <submittedName>
        <fullName evidence="4">Helix-turn-helix domain-containing protein</fullName>
    </submittedName>
</protein>
<dbReference type="Gene3D" id="1.10.10.60">
    <property type="entry name" value="Homeodomain-like"/>
    <property type="match status" value="1"/>
</dbReference>
<dbReference type="PROSITE" id="PS01124">
    <property type="entry name" value="HTH_ARAC_FAMILY_2"/>
    <property type="match status" value="1"/>
</dbReference>
<dbReference type="Pfam" id="PF12833">
    <property type="entry name" value="HTH_18"/>
    <property type="match status" value="1"/>
</dbReference>
<evidence type="ECO:0000256" key="1">
    <source>
        <dbReference type="ARBA" id="ARBA00023015"/>
    </source>
</evidence>
<keyword evidence="5" id="KW-1185">Reference proteome</keyword>
<dbReference type="InterPro" id="IPR018060">
    <property type="entry name" value="HTH_AraC"/>
</dbReference>
<gene>
    <name evidence="4" type="ORF">EJO66_22895</name>
</gene>
<evidence type="ECO:0000313" key="4">
    <source>
        <dbReference type="EMBL" id="RSZ32105.1"/>
    </source>
</evidence>
<proteinExistence type="predicted"/>
<dbReference type="InterPro" id="IPR009057">
    <property type="entry name" value="Homeodomain-like_sf"/>
</dbReference>
<feature type="domain" description="HTH araC/xylS-type" evidence="3">
    <location>
        <begin position="1"/>
        <end position="49"/>
    </location>
</feature>
<keyword evidence="1" id="KW-0805">Transcription regulation</keyword>
<dbReference type="EMBL" id="RXFQ01000014">
    <property type="protein sequence ID" value="RSZ32105.1"/>
    <property type="molecule type" value="Genomic_DNA"/>
</dbReference>
<name>A0ABY0A1W1_9BURK</name>